<keyword evidence="4" id="KW-1185">Reference proteome</keyword>
<name>A0A2I0QZ56_9FLAO</name>
<dbReference type="PANTHER" id="PTHR34220">
    <property type="entry name" value="SENSOR HISTIDINE KINASE YPDA"/>
    <property type="match status" value="1"/>
</dbReference>
<gene>
    <name evidence="3" type="ORF">CW751_14030</name>
</gene>
<keyword evidence="1" id="KW-0812">Transmembrane</keyword>
<evidence type="ECO:0000313" key="4">
    <source>
        <dbReference type="Proteomes" id="UP000236654"/>
    </source>
</evidence>
<feature type="transmembrane region" description="Helical" evidence="1">
    <location>
        <begin position="105"/>
        <end position="126"/>
    </location>
</feature>
<evidence type="ECO:0000313" key="3">
    <source>
        <dbReference type="EMBL" id="PKR79612.1"/>
    </source>
</evidence>
<dbReference type="RefSeq" id="WP_101335663.1">
    <property type="nucleotide sequence ID" value="NZ_PJNI01000022.1"/>
</dbReference>
<dbReference type="PANTHER" id="PTHR34220:SF7">
    <property type="entry name" value="SENSOR HISTIDINE KINASE YPDA"/>
    <property type="match status" value="1"/>
</dbReference>
<dbReference type="InterPro" id="IPR050640">
    <property type="entry name" value="Bact_2-comp_sensor_kinase"/>
</dbReference>
<feature type="transmembrane region" description="Helical" evidence="1">
    <location>
        <begin position="67"/>
        <end position="85"/>
    </location>
</feature>
<feature type="transmembrane region" description="Helical" evidence="1">
    <location>
        <begin position="12"/>
        <end position="30"/>
    </location>
</feature>
<dbReference type="AlphaFoldDB" id="A0A2I0QZ56"/>
<feature type="domain" description="Signal transduction histidine kinase internal region" evidence="2">
    <location>
        <begin position="148"/>
        <end position="224"/>
    </location>
</feature>
<protein>
    <submittedName>
        <fullName evidence="3">Histidine kinase</fullName>
    </submittedName>
</protein>
<keyword evidence="3" id="KW-0418">Kinase</keyword>
<accession>A0A2I0QZ56</accession>
<feature type="transmembrane region" description="Helical" evidence="1">
    <location>
        <begin position="42"/>
        <end position="60"/>
    </location>
</feature>
<sequence length="338" mass="38909">MNKLQLNKKTVAEIIFQVILNSLVFIFFAFDRRNPGIELHKFFFYFNYAVAALVINYVLLPKYFYKNRYFTFIIYALVIVGLVIFTEEAILEKIYYPDTRGRKFLGVMFNLMGTLPTLTVLVGFKFGWDALSNKRKVEELKSSVKESELNYLKSQINPHFLFNNLNNLYAHAVEESPKTPDIILELSDVLRYMLYECKADYVPLDKEIKQLKSYVNLSELQIEGRAKVNFKTQNITGSIRIAPLILIVFIENAFKHSASSLSDNIVIDINIEKTEEDQLRFHCQNTYSSTSNISSLKGGIGLSNVNKRLQLLYPQAHELTISEGNGEVYTVDLTIDLN</sequence>
<comment type="caution">
    <text evidence="3">The sequence shown here is derived from an EMBL/GenBank/DDBJ whole genome shotgun (WGS) entry which is preliminary data.</text>
</comment>
<dbReference type="OrthoDB" id="9809908at2"/>
<proteinExistence type="predicted"/>
<evidence type="ECO:0000256" key="1">
    <source>
        <dbReference type="SAM" id="Phobius"/>
    </source>
</evidence>
<dbReference type="GO" id="GO:0000155">
    <property type="term" value="F:phosphorelay sensor kinase activity"/>
    <property type="evidence" value="ECO:0007669"/>
    <property type="project" value="InterPro"/>
</dbReference>
<dbReference type="InterPro" id="IPR010559">
    <property type="entry name" value="Sig_transdc_His_kin_internal"/>
</dbReference>
<keyword evidence="1" id="KW-1133">Transmembrane helix</keyword>
<dbReference type="Pfam" id="PF06580">
    <property type="entry name" value="His_kinase"/>
    <property type="match status" value="1"/>
</dbReference>
<evidence type="ECO:0000259" key="2">
    <source>
        <dbReference type="Pfam" id="PF06580"/>
    </source>
</evidence>
<dbReference type="Gene3D" id="3.30.565.10">
    <property type="entry name" value="Histidine kinase-like ATPase, C-terminal domain"/>
    <property type="match status" value="1"/>
</dbReference>
<organism evidence="3 4">
    <name type="scientific">Brumimicrobium salinarum</name>
    <dbReference type="NCBI Taxonomy" id="2058658"/>
    <lineage>
        <taxon>Bacteria</taxon>
        <taxon>Pseudomonadati</taxon>
        <taxon>Bacteroidota</taxon>
        <taxon>Flavobacteriia</taxon>
        <taxon>Flavobacteriales</taxon>
        <taxon>Crocinitomicaceae</taxon>
        <taxon>Brumimicrobium</taxon>
    </lineage>
</organism>
<dbReference type="EMBL" id="PJNI01000022">
    <property type="protein sequence ID" value="PKR79612.1"/>
    <property type="molecule type" value="Genomic_DNA"/>
</dbReference>
<dbReference type="Proteomes" id="UP000236654">
    <property type="component" value="Unassembled WGS sequence"/>
</dbReference>
<keyword evidence="3" id="KW-0808">Transferase</keyword>
<dbReference type="InterPro" id="IPR036890">
    <property type="entry name" value="HATPase_C_sf"/>
</dbReference>
<dbReference type="GO" id="GO:0016020">
    <property type="term" value="C:membrane"/>
    <property type="evidence" value="ECO:0007669"/>
    <property type="project" value="InterPro"/>
</dbReference>
<reference evidence="3 4" key="1">
    <citation type="submission" date="2017-12" db="EMBL/GenBank/DDBJ databases">
        <title>The draft genome sequence of Brumimicrobium saltpan LHR20.</title>
        <authorList>
            <person name="Do Z.-J."/>
            <person name="Luo H.-R."/>
        </authorList>
    </citation>
    <scope>NUCLEOTIDE SEQUENCE [LARGE SCALE GENOMIC DNA]</scope>
    <source>
        <strain evidence="3 4">LHR20</strain>
    </source>
</reference>
<keyword evidence="1" id="KW-0472">Membrane</keyword>